<evidence type="ECO:0000313" key="8">
    <source>
        <dbReference type="EMBL" id="MDO6965872.1"/>
    </source>
</evidence>
<keyword evidence="9" id="KW-1185">Reference proteome</keyword>
<keyword evidence="4 7" id="KW-0689">Ribosomal protein</keyword>
<comment type="function">
    <text evidence="7">This is one of the proteins that bind and probably mediate the attachment of the 5S RNA into the large ribosomal subunit, where it forms part of the central protuberance.</text>
</comment>
<comment type="similarity">
    <text evidence="1 7">Belongs to the universal ribosomal protein uL18 family.</text>
</comment>
<dbReference type="CDD" id="cd00432">
    <property type="entry name" value="Ribosomal_L18_L5e"/>
    <property type="match status" value="1"/>
</dbReference>
<evidence type="ECO:0000256" key="5">
    <source>
        <dbReference type="ARBA" id="ARBA00023274"/>
    </source>
</evidence>
<dbReference type="GO" id="GO:0005840">
    <property type="term" value="C:ribosome"/>
    <property type="evidence" value="ECO:0007669"/>
    <property type="project" value="UniProtKB-KW"/>
</dbReference>
<gene>
    <name evidence="7 8" type="primary">rplR</name>
    <name evidence="8" type="ORF">Q4481_18085</name>
</gene>
<comment type="subunit">
    <text evidence="7">Part of the 50S ribosomal subunit; part of the 5S rRNA/L5/L18/L25 subcomplex. Contacts the 5S and 23S rRNAs.</text>
</comment>
<evidence type="ECO:0000256" key="3">
    <source>
        <dbReference type="ARBA" id="ARBA00022884"/>
    </source>
</evidence>
<dbReference type="PANTHER" id="PTHR12899">
    <property type="entry name" value="39S RIBOSOMAL PROTEIN L18, MITOCHONDRIAL"/>
    <property type="match status" value="1"/>
</dbReference>
<dbReference type="SUPFAM" id="SSF53137">
    <property type="entry name" value="Translational machinery components"/>
    <property type="match status" value="1"/>
</dbReference>
<evidence type="ECO:0000256" key="4">
    <source>
        <dbReference type="ARBA" id="ARBA00022980"/>
    </source>
</evidence>
<dbReference type="RefSeq" id="WP_304377800.1">
    <property type="nucleotide sequence ID" value="NZ_JAUOZU010000013.1"/>
</dbReference>
<evidence type="ECO:0000313" key="9">
    <source>
        <dbReference type="Proteomes" id="UP001174932"/>
    </source>
</evidence>
<dbReference type="InterPro" id="IPR004389">
    <property type="entry name" value="Ribosomal_uL18_bac-type"/>
</dbReference>
<proteinExistence type="inferred from homology"/>
<keyword evidence="2 7" id="KW-0699">rRNA-binding</keyword>
<dbReference type="NCBIfam" id="TIGR00060">
    <property type="entry name" value="L18_bact"/>
    <property type="match status" value="1"/>
</dbReference>
<evidence type="ECO:0000256" key="6">
    <source>
        <dbReference type="ARBA" id="ARBA00035197"/>
    </source>
</evidence>
<evidence type="ECO:0000256" key="7">
    <source>
        <dbReference type="HAMAP-Rule" id="MF_01337"/>
    </source>
</evidence>
<dbReference type="Gene3D" id="3.30.420.100">
    <property type="match status" value="1"/>
</dbReference>
<name>A0ABT8YRD1_9HYPH</name>
<dbReference type="Pfam" id="PF00861">
    <property type="entry name" value="Ribosomal_L18p"/>
    <property type="match status" value="1"/>
</dbReference>
<reference evidence="8" key="2">
    <citation type="submission" date="2023-07" db="EMBL/GenBank/DDBJ databases">
        <authorList>
            <person name="Shen H."/>
        </authorList>
    </citation>
    <scope>NUCLEOTIDE SEQUENCE</scope>
    <source>
        <strain evidence="8">TNR-22</strain>
    </source>
</reference>
<organism evidence="8 9">
    <name type="scientific">Rhizobium alvei</name>
    <dbReference type="NCBI Taxonomy" id="1132659"/>
    <lineage>
        <taxon>Bacteria</taxon>
        <taxon>Pseudomonadati</taxon>
        <taxon>Pseudomonadota</taxon>
        <taxon>Alphaproteobacteria</taxon>
        <taxon>Hyphomicrobiales</taxon>
        <taxon>Rhizobiaceae</taxon>
        <taxon>Rhizobium/Agrobacterium group</taxon>
        <taxon>Rhizobium</taxon>
    </lineage>
</organism>
<keyword evidence="5 7" id="KW-0687">Ribonucleoprotein</keyword>
<dbReference type="HAMAP" id="MF_01337_B">
    <property type="entry name" value="Ribosomal_uL18_B"/>
    <property type="match status" value="1"/>
</dbReference>
<dbReference type="Proteomes" id="UP001174932">
    <property type="component" value="Unassembled WGS sequence"/>
</dbReference>
<dbReference type="EMBL" id="JAUOZU010000013">
    <property type="protein sequence ID" value="MDO6965872.1"/>
    <property type="molecule type" value="Genomic_DNA"/>
</dbReference>
<accession>A0ABT8YRD1</accession>
<comment type="caution">
    <text evidence="8">The sequence shown here is derived from an EMBL/GenBank/DDBJ whole genome shotgun (WGS) entry which is preliminary data.</text>
</comment>
<dbReference type="InterPro" id="IPR057268">
    <property type="entry name" value="Ribosomal_L18"/>
</dbReference>
<keyword evidence="3 7" id="KW-0694">RNA-binding</keyword>
<evidence type="ECO:0000256" key="1">
    <source>
        <dbReference type="ARBA" id="ARBA00007116"/>
    </source>
</evidence>
<evidence type="ECO:0000256" key="2">
    <source>
        <dbReference type="ARBA" id="ARBA00022730"/>
    </source>
</evidence>
<sequence>MASTKDKMVRRASRVRRQLKSVANGRPRLSVHRSSKNIYAQIIDDVAGKTLASASTLDTGLRSSLKTGADTAAAAAVGKLVAERAVAAGVKDVVFDRGAFIYHGRVKALADAAREGGLNF</sequence>
<dbReference type="InterPro" id="IPR005484">
    <property type="entry name" value="Ribosomal_uL18_bac/plant/anim"/>
</dbReference>
<dbReference type="PANTHER" id="PTHR12899:SF3">
    <property type="entry name" value="LARGE RIBOSOMAL SUBUNIT PROTEIN UL18M"/>
    <property type="match status" value="1"/>
</dbReference>
<protein>
    <recommendedName>
        <fullName evidence="6 7">Large ribosomal subunit protein uL18</fullName>
    </recommendedName>
</protein>
<reference evidence="8" key="1">
    <citation type="journal article" date="2015" name="Int. J. Syst. Evol. Microbiol.">
        <title>Rhizobium alvei sp. nov., isolated from a freshwater river.</title>
        <authorList>
            <person name="Sheu S.Y."/>
            <person name="Huang H.W."/>
            <person name="Young C.C."/>
            <person name="Chen W.M."/>
        </authorList>
    </citation>
    <scope>NUCLEOTIDE SEQUENCE</scope>
    <source>
        <strain evidence="8">TNR-22</strain>
    </source>
</reference>